<dbReference type="EMBL" id="JAPFFM010000011">
    <property type="protein sequence ID" value="KAJ6732690.1"/>
    <property type="molecule type" value="Genomic_DNA"/>
</dbReference>
<feature type="transmembrane region" description="Helical" evidence="1">
    <location>
        <begin position="20"/>
        <end position="38"/>
    </location>
</feature>
<evidence type="ECO:0000313" key="2">
    <source>
        <dbReference type="EMBL" id="KAJ6732690.1"/>
    </source>
</evidence>
<proteinExistence type="predicted"/>
<name>A0A9Q0ZFJ8_9ROSI</name>
<evidence type="ECO:0000313" key="3">
    <source>
        <dbReference type="Proteomes" id="UP001151752"/>
    </source>
</evidence>
<dbReference type="InterPro" id="IPR019141">
    <property type="entry name" value="DUF2045"/>
</dbReference>
<keyword evidence="1" id="KW-1133">Transmembrane helix</keyword>
<organism evidence="2 3">
    <name type="scientific">Salix koriyanagi</name>
    <dbReference type="NCBI Taxonomy" id="2511006"/>
    <lineage>
        <taxon>Eukaryota</taxon>
        <taxon>Viridiplantae</taxon>
        <taxon>Streptophyta</taxon>
        <taxon>Embryophyta</taxon>
        <taxon>Tracheophyta</taxon>
        <taxon>Spermatophyta</taxon>
        <taxon>Magnoliopsida</taxon>
        <taxon>eudicotyledons</taxon>
        <taxon>Gunneridae</taxon>
        <taxon>Pentapetalae</taxon>
        <taxon>rosids</taxon>
        <taxon>fabids</taxon>
        <taxon>Malpighiales</taxon>
        <taxon>Salicaceae</taxon>
        <taxon>Saliceae</taxon>
        <taxon>Salix</taxon>
    </lineage>
</organism>
<gene>
    <name evidence="2" type="ORF">OIU74_004606</name>
</gene>
<dbReference type="PANTHER" id="PTHR21477:SF31">
    <property type="entry name" value="PROTEIN PHLOEM PROTEIN 2-LIKE A10-LIKE"/>
    <property type="match status" value="1"/>
</dbReference>
<keyword evidence="1" id="KW-0812">Transmembrane</keyword>
<comment type="caution">
    <text evidence="2">The sequence shown here is derived from an EMBL/GenBank/DDBJ whole genome shotgun (WGS) entry which is preliminary data.</text>
</comment>
<dbReference type="PANTHER" id="PTHR21477">
    <property type="entry name" value="ZGC:172139"/>
    <property type="match status" value="1"/>
</dbReference>
<keyword evidence="1" id="KW-0472">Membrane</keyword>
<protein>
    <recommendedName>
        <fullName evidence="4">Protein PHLOEM PROTEIN 2-LIKE A10-like</fullName>
    </recommendedName>
</protein>
<reference evidence="2" key="1">
    <citation type="submission" date="2022-11" db="EMBL/GenBank/DDBJ databases">
        <authorList>
            <person name="Hyden B.L."/>
            <person name="Feng K."/>
            <person name="Yates T."/>
            <person name="Jawdy S."/>
            <person name="Smart L.B."/>
            <person name="Muchero W."/>
        </authorList>
    </citation>
    <scope>NUCLEOTIDE SEQUENCE</scope>
    <source>
        <tissue evidence="2">Shoot tip</tissue>
    </source>
</reference>
<reference evidence="2" key="2">
    <citation type="journal article" date="2023" name="Int. J. Mol. Sci.">
        <title>De Novo Assembly and Annotation of 11 Diverse Shrub Willow (Salix) Genomes Reveals Novel Gene Organization in Sex-Linked Regions.</title>
        <authorList>
            <person name="Hyden B."/>
            <person name="Feng K."/>
            <person name="Yates T.B."/>
            <person name="Jawdy S."/>
            <person name="Cereghino C."/>
            <person name="Smart L.B."/>
            <person name="Muchero W."/>
        </authorList>
    </citation>
    <scope>NUCLEOTIDE SEQUENCE</scope>
    <source>
        <tissue evidence="2">Shoot tip</tissue>
    </source>
</reference>
<keyword evidence="3" id="KW-1185">Reference proteome</keyword>
<evidence type="ECO:0000256" key="1">
    <source>
        <dbReference type="SAM" id="Phobius"/>
    </source>
</evidence>
<sequence>MDLQLVKKGLLNYTRRKKRWALLLAALGFSTYTAYKVYHFPSLAEKRKRVSKIFGAFVAVVEAISDSAETIGVVSKDFKDFVQSESDQIPNSFKQISKVARSNEFSIALVTLTQALTVGILRGYQANARRIDHDAGSNGNGSPSILDEVFDKLCSSAGSGFVSVVVGSFARNLVLGFCEGGLNSNSDLNASATGTDGHDSARKLVDVVCGDKCRELIGDCIQLFVSTAVAVYLDKTMHINTYDDFFAGLTNPKHETKVREVLVSVCNNAIEALVKTSHQVLTIDDISKNPSFRFPLLGC</sequence>
<evidence type="ECO:0008006" key="4">
    <source>
        <dbReference type="Google" id="ProtNLM"/>
    </source>
</evidence>
<dbReference type="AlphaFoldDB" id="A0A9Q0ZFJ8"/>
<dbReference type="Proteomes" id="UP001151752">
    <property type="component" value="Chromosome 7"/>
</dbReference>
<accession>A0A9Q0ZFJ8</accession>